<dbReference type="KEGG" id="moz:MoryE10_21750"/>
<keyword evidence="6" id="KW-0732">Signal</keyword>
<evidence type="ECO:0000256" key="1">
    <source>
        <dbReference type="ARBA" id="ARBA00022448"/>
    </source>
</evidence>
<dbReference type="GO" id="GO:0009055">
    <property type="term" value="F:electron transfer activity"/>
    <property type="evidence" value="ECO:0007669"/>
    <property type="project" value="InterPro"/>
</dbReference>
<evidence type="ECO:0000313" key="9">
    <source>
        <dbReference type="Proteomes" id="UP000824988"/>
    </source>
</evidence>
<accession>A0A8D4VS65</accession>
<dbReference type="PANTHER" id="PTHR33751:SF9">
    <property type="entry name" value="CYTOCHROME C4"/>
    <property type="match status" value="1"/>
</dbReference>
<keyword evidence="1" id="KW-0813">Transport</keyword>
<dbReference type="AlphaFoldDB" id="A0A8D4VS65"/>
<keyword evidence="3" id="KW-0249">Electron transport</keyword>
<keyword evidence="2 5" id="KW-0479">Metal-binding</keyword>
<reference evidence="8" key="1">
    <citation type="submission" date="2019-06" db="EMBL/GenBank/DDBJ databases">
        <title>Complete genome sequence of Methylogaea oryzae strain JCM16910.</title>
        <authorList>
            <person name="Asakawa S."/>
        </authorList>
    </citation>
    <scope>NUCLEOTIDE SEQUENCE</scope>
    <source>
        <strain evidence="8">E10</strain>
    </source>
</reference>
<name>A0A8D4VS65_9GAMM</name>
<dbReference type="Proteomes" id="UP000824988">
    <property type="component" value="Chromosome"/>
</dbReference>
<feature type="chain" id="PRO_5034268339" description="Cytochrome c domain-containing protein" evidence="6">
    <location>
        <begin position="20"/>
        <end position="106"/>
    </location>
</feature>
<dbReference type="GO" id="GO:0046872">
    <property type="term" value="F:metal ion binding"/>
    <property type="evidence" value="ECO:0007669"/>
    <property type="project" value="UniProtKB-KW"/>
</dbReference>
<dbReference type="EMBL" id="AP019782">
    <property type="protein sequence ID" value="BBL71569.1"/>
    <property type="molecule type" value="Genomic_DNA"/>
</dbReference>
<keyword evidence="9" id="KW-1185">Reference proteome</keyword>
<gene>
    <name evidence="8" type="ORF">MoryE10_21750</name>
</gene>
<keyword evidence="5" id="KW-0349">Heme</keyword>
<feature type="signal peptide" evidence="6">
    <location>
        <begin position="1"/>
        <end position="19"/>
    </location>
</feature>
<dbReference type="InterPro" id="IPR009056">
    <property type="entry name" value="Cyt_c-like_dom"/>
</dbReference>
<sequence length="106" mass="10714">MQRNVFLLATALLAGTASAQGERSAALDPQALALACAGCHGTGGRGAGAAPKLSGMNPARFTAAMGDFRSGSRPATVMSRIARGYDDAELAAMAEFFSAAGQEPRP</sequence>
<proteinExistence type="predicted"/>
<evidence type="ECO:0000256" key="2">
    <source>
        <dbReference type="ARBA" id="ARBA00022723"/>
    </source>
</evidence>
<evidence type="ECO:0000256" key="3">
    <source>
        <dbReference type="ARBA" id="ARBA00022982"/>
    </source>
</evidence>
<evidence type="ECO:0000256" key="6">
    <source>
        <dbReference type="SAM" id="SignalP"/>
    </source>
</evidence>
<dbReference type="InterPro" id="IPR050597">
    <property type="entry name" value="Cytochrome_c_Oxidase_Subunit"/>
</dbReference>
<dbReference type="GO" id="GO:0020037">
    <property type="term" value="F:heme binding"/>
    <property type="evidence" value="ECO:0007669"/>
    <property type="project" value="InterPro"/>
</dbReference>
<evidence type="ECO:0000256" key="5">
    <source>
        <dbReference type="PROSITE-ProRule" id="PRU00433"/>
    </source>
</evidence>
<keyword evidence="4 5" id="KW-0408">Iron</keyword>
<dbReference type="PANTHER" id="PTHR33751">
    <property type="entry name" value="CBB3-TYPE CYTOCHROME C OXIDASE SUBUNIT FIXP"/>
    <property type="match status" value="1"/>
</dbReference>
<protein>
    <recommendedName>
        <fullName evidence="7">Cytochrome c domain-containing protein</fullName>
    </recommendedName>
</protein>
<feature type="domain" description="Cytochrome c" evidence="7">
    <location>
        <begin position="16"/>
        <end position="101"/>
    </location>
</feature>
<dbReference type="RefSeq" id="WP_221047043.1">
    <property type="nucleotide sequence ID" value="NZ_AP019782.1"/>
</dbReference>
<evidence type="ECO:0000313" key="8">
    <source>
        <dbReference type="EMBL" id="BBL71569.1"/>
    </source>
</evidence>
<evidence type="ECO:0000256" key="4">
    <source>
        <dbReference type="ARBA" id="ARBA00023004"/>
    </source>
</evidence>
<evidence type="ECO:0000259" key="7">
    <source>
        <dbReference type="PROSITE" id="PS51007"/>
    </source>
</evidence>
<dbReference type="PROSITE" id="PS51007">
    <property type="entry name" value="CYTC"/>
    <property type="match status" value="1"/>
</dbReference>
<dbReference type="Pfam" id="PF00034">
    <property type="entry name" value="Cytochrom_C"/>
    <property type="match status" value="1"/>
</dbReference>
<organism evidence="8 9">
    <name type="scientific">Methylogaea oryzae</name>
    <dbReference type="NCBI Taxonomy" id="1295382"/>
    <lineage>
        <taxon>Bacteria</taxon>
        <taxon>Pseudomonadati</taxon>
        <taxon>Pseudomonadota</taxon>
        <taxon>Gammaproteobacteria</taxon>
        <taxon>Methylococcales</taxon>
        <taxon>Methylococcaceae</taxon>
        <taxon>Methylogaea</taxon>
    </lineage>
</organism>